<dbReference type="SUPFAM" id="SSF53850">
    <property type="entry name" value="Periplasmic binding protein-like II"/>
    <property type="match status" value="1"/>
</dbReference>
<dbReference type="AlphaFoldDB" id="A0A4Y5YLF5"/>
<feature type="chain" id="PRO_5021350496" evidence="1">
    <location>
        <begin position="21"/>
        <end position="277"/>
    </location>
</feature>
<name>A0A4Y5YLF5_9GAMM</name>
<evidence type="ECO:0000256" key="1">
    <source>
        <dbReference type="SAM" id="SignalP"/>
    </source>
</evidence>
<gene>
    <name evidence="2" type="ORF">FH971_16770</name>
</gene>
<keyword evidence="1" id="KW-0732">Signal</keyword>
<feature type="signal peptide" evidence="1">
    <location>
        <begin position="1"/>
        <end position="20"/>
    </location>
</feature>
<organism evidence="2 3">
    <name type="scientific">Shewanella polaris</name>
    <dbReference type="NCBI Taxonomy" id="2588449"/>
    <lineage>
        <taxon>Bacteria</taxon>
        <taxon>Pseudomonadati</taxon>
        <taxon>Pseudomonadota</taxon>
        <taxon>Gammaproteobacteria</taxon>
        <taxon>Alteromonadales</taxon>
        <taxon>Shewanellaceae</taxon>
        <taxon>Shewanella</taxon>
    </lineage>
</organism>
<evidence type="ECO:0000313" key="2">
    <source>
        <dbReference type="EMBL" id="QDE33303.1"/>
    </source>
</evidence>
<reference evidence="2 3" key="1">
    <citation type="submission" date="2019-06" db="EMBL/GenBank/DDBJ databases">
        <title>The genome of Shewanella sp. SM1901.</title>
        <authorList>
            <person name="Cha Q."/>
        </authorList>
    </citation>
    <scope>NUCLEOTIDE SEQUENCE [LARGE SCALE GENOMIC DNA]</scope>
    <source>
        <strain evidence="2 3">SM1901</strain>
    </source>
</reference>
<dbReference type="Proteomes" id="UP000319809">
    <property type="component" value="Chromosome"/>
</dbReference>
<dbReference type="Gene3D" id="3.40.190.10">
    <property type="entry name" value="Periplasmic binding protein-like II"/>
    <property type="match status" value="2"/>
</dbReference>
<accession>A0A4Y5YLF5</accession>
<protein>
    <submittedName>
        <fullName evidence="2">Transporter substrate-binding domain-containing protein</fullName>
    </submittedName>
</protein>
<evidence type="ECO:0000313" key="3">
    <source>
        <dbReference type="Proteomes" id="UP000319809"/>
    </source>
</evidence>
<proteinExistence type="predicted"/>
<sequence>MKSLLIAFSSLIGVCPSALANPIIPIKDTHELIDLHAQNDNKTLVSTINSISFSTSNSIAPYFFSDTNTGVQYDLLKAALNTQSIEIKEIIHAPNLRSQRLVKTKKIDCMINTPDNVEGLFYTQSLIEYQNSLFYLSRNNLEIEQIDDLNGLSILGFQNSKQYLGDEFKILEDANPLYSEISNQKSQVVMLFNGYVQVIVLERRIFEYYRHLLRQKLDTSIRVTEAALFDPAERKIACHDQIIANQVNSAITALKQSYRYQEILDLAKQNNYQPQMD</sequence>
<keyword evidence="3" id="KW-1185">Reference proteome</keyword>
<dbReference type="EMBL" id="CP041036">
    <property type="protein sequence ID" value="QDE33303.1"/>
    <property type="molecule type" value="Genomic_DNA"/>
</dbReference>
<dbReference type="KEGG" id="spol:FH971_16770"/>